<feature type="non-terminal residue" evidence="1">
    <location>
        <position position="1"/>
    </location>
</feature>
<gene>
    <name evidence="1" type="ORF">U0070_009398</name>
</gene>
<accession>A0AAW0I195</accession>
<dbReference type="EMBL" id="JBBHLL010000248">
    <property type="protein sequence ID" value="KAK7808084.1"/>
    <property type="molecule type" value="Genomic_DNA"/>
</dbReference>
<dbReference type="AlphaFoldDB" id="A0AAW0I195"/>
<organism evidence="1 2">
    <name type="scientific">Myodes glareolus</name>
    <name type="common">Bank vole</name>
    <name type="synonym">Clethrionomys glareolus</name>
    <dbReference type="NCBI Taxonomy" id="447135"/>
    <lineage>
        <taxon>Eukaryota</taxon>
        <taxon>Metazoa</taxon>
        <taxon>Chordata</taxon>
        <taxon>Craniata</taxon>
        <taxon>Vertebrata</taxon>
        <taxon>Euteleostomi</taxon>
        <taxon>Mammalia</taxon>
        <taxon>Eutheria</taxon>
        <taxon>Euarchontoglires</taxon>
        <taxon>Glires</taxon>
        <taxon>Rodentia</taxon>
        <taxon>Myomorpha</taxon>
        <taxon>Muroidea</taxon>
        <taxon>Cricetidae</taxon>
        <taxon>Arvicolinae</taxon>
        <taxon>Myodes</taxon>
    </lineage>
</organism>
<comment type="caution">
    <text evidence="1">The sequence shown here is derived from an EMBL/GenBank/DDBJ whole genome shotgun (WGS) entry which is preliminary data.</text>
</comment>
<protein>
    <submittedName>
        <fullName evidence="1">Uncharacterized protein</fullName>
    </submittedName>
</protein>
<proteinExistence type="predicted"/>
<sequence length="105" mass="11649">RFNQYPPPLLEGDCRRLNIETGDALLGSLRLTANLHEVSASKSSLLRQELSAGKDSSFMLEDHGGDHLVYMANQMLKPETLVSHYENDQRSAAMASLTSGKNMDR</sequence>
<evidence type="ECO:0000313" key="1">
    <source>
        <dbReference type="EMBL" id="KAK7808084.1"/>
    </source>
</evidence>
<dbReference type="Proteomes" id="UP001488838">
    <property type="component" value="Unassembled WGS sequence"/>
</dbReference>
<evidence type="ECO:0000313" key="2">
    <source>
        <dbReference type="Proteomes" id="UP001488838"/>
    </source>
</evidence>
<keyword evidence="2" id="KW-1185">Reference proteome</keyword>
<name>A0AAW0I195_MYOGA</name>
<reference evidence="1 2" key="1">
    <citation type="journal article" date="2023" name="bioRxiv">
        <title>Conserved and derived expression patterns and positive selection on dental genes reveal complex evolutionary context of ever-growing rodent molars.</title>
        <authorList>
            <person name="Calamari Z.T."/>
            <person name="Song A."/>
            <person name="Cohen E."/>
            <person name="Akter M."/>
            <person name="Roy R.D."/>
            <person name="Hallikas O."/>
            <person name="Christensen M.M."/>
            <person name="Li P."/>
            <person name="Marangoni P."/>
            <person name="Jernvall J."/>
            <person name="Klein O.D."/>
        </authorList>
    </citation>
    <scope>NUCLEOTIDE SEQUENCE [LARGE SCALE GENOMIC DNA]</scope>
    <source>
        <strain evidence="1">V071</strain>
    </source>
</reference>